<accession>A0A9J6FSA8</accession>
<dbReference type="Proteomes" id="UP000821853">
    <property type="component" value="Chromosome 2"/>
</dbReference>
<evidence type="ECO:0000313" key="2">
    <source>
        <dbReference type="Proteomes" id="UP000821853"/>
    </source>
</evidence>
<reference evidence="1 2" key="1">
    <citation type="journal article" date="2020" name="Cell">
        <title>Large-Scale Comparative Analyses of Tick Genomes Elucidate Their Genetic Diversity and Vector Capacities.</title>
        <authorList>
            <consortium name="Tick Genome and Microbiome Consortium (TIGMIC)"/>
            <person name="Jia N."/>
            <person name="Wang J."/>
            <person name="Shi W."/>
            <person name="Du L."/>
            <person name="Sun Y."/>
            <person name="Zhan W."/>
            <person name="Jiang J.F."/>
            <person name="Wang Q."/>
            <person name="Zhang B."/>
            <person name="Ji P."/>
            <person name="Bell-Sakyi L."/>
            <person name="Cui X.M."/>
            <person name="Yuan T.T."/>
            <person name="Jiang B.G."/>
            <person name="Yang W.F."/>
            <person name="Lam T.T."/>
            <person name="Chang Q.C."/>
            <person name="Ding S.J."/>
            <person name="Wang X.J."/>
            <person name="Zhu J.G."/>
            <person name="Ruan X.D."/>
            <person name="Zhao L."/>
            <person name="Wei J.T."/>
            <person name="Ye R.Z."/>
            <person name="Que T.C."/>
            <person name="Du C.H."/>
            <person name="Zhou Y.H."/>
            <person name="Cheng J.X."/>
            <person name="Dai P.F."/>
            <person name="Guo W.B."/>
            <person name="Han X.H."/>
            <person name="Huang E.J."/>
            <person name="Li L.F."/>
            <person name="Wei W."/>
            <person name="Gao Y.C."/>
            <person name="Liu J.Z."/>
            <person name="Shao H.Z."/>
            <person name="Wang X."/>
            <person name="Wang C.C."/>
            <person name="Yang T.C."/>
            <person name="Huo Q.B."/>
            <person name="Li W."/>
            <person name="Chen H.Y."/>
            <person name="Chen S.E."/>
            <person name="Zhou L.G."/>
            <person name="Ni X.B."/>
            <person name="Tian J.H."/>
            <person name="Sheng Y."/>
            <person name="Liu T."/>
            <person name="Pan Y.S."/>
            <person name="Xia L.Y."/>
            <person name="Li J."/>
            <person name="Zhao F."/>
            <person name="Cao W.C."/>
        </authorList>
    </citation>
    <scope>NUCLEOTIDE SEQUENCE [LARGE SCALE GENOMIC DNA]</scope>
    <source>
        <strain evidence="1">HaeL-2018</strain>
    </source>
</reference>
<evidence type="ECO:0000313" key="1">
    <source>
        <dbReference type="EMBL" id="KAH9366130.1"/>
    </source>
</evidence>
<organism evidence="1 2">
    <name type="scientific">Haemaphysalis longicornis</name>
    <name type="common">Bush tick</name>
    <dbReference type="NCBI Taxonomy" id="44386"/>
    <lineage>
        <taxon>Eukaryota</taxon>
        <taxon>Metazoa</taxon>
        <taxon>Ecdysozoa</taxon>
        <taxon>Arthropoda</taxon>
        <taxon>Chelicerata</taxon>
        <taxon>Arachnida</taxon>
        <taxon>Acari</taxon>
        <taxon>Parasitiformes</taxon>
        <taxon>Ixodida</taxon>
        <taxon>Ixodoidea</taxon>
        <taxon>Ixodidae</taxon>
        <taxon>Haemaphysalinae</taxon>
        <taxon>Haemaphysalis</taxon>
    </lineage>
</organism>
<sequence length="60" mass="6515">MVLPGLTCLTKYIQRFKGGFGLSPKVFAALGEKTKGMDVYGRHGGLVFDDGKLPENLDVK</sequence>
<comment type="caution">
    <text evidence="1">The sequence shown here is derived from an EMBL/GenBank/DDBJ whole genome shotgun (WGS) entry which is preliminary data.</text>
</comment>
<dbReference type="VEuPathDB" id="VectorBase:HLOH_046007"/>
<proteinExistence type="predicted"/>
<name>A0A9J6FSA8_HAELO</name>
<dbReference type="EMBL" id="JABSTR010000004">
    <property type="protein sequence ID" value="KAH9366130.1"/>
    <property type="molecule type" value="Genomic_DNA"/>
</dbReference>
<protein>
    <submittedName>
        <fullName evidence="1">Uncharacterized protein</fullName>
    </submittedName>
</protein>
<keyword evidence="2" id="KW-1185">Reference proteome</keyword>
<gene>
    <name evidence="1" type="ORF">HPB48_019910</name>
</gene>
<dbReference type="AlphaFoldDB" id="A0A9J6FSA8"/>